<gene>
    <name evidence="2" type="ORF">AC578_923</name>
</gene>
<proteinExistence type="predicted"/>
<sequence length="147" mass="16642">MMGQQQQAPQGALAGSSAIGRPTNVTIAAHGYSDVDCRARLRPTQHLCCWDQARIPAELKHINKRRKGRIKLFNTNVGYAFVNFIDPEDIIGFVSHSVNKEWHPGYHPRKIAQVSCATVQGIDCLIEKFRNSAIMAEFSDYRPKLWY</sequence>
<feature type="domain" description="Mei2-like C-terminal RNA recognition motif" evidence="1">
    <location>
        <begin position="75"/>
        <end position="130"/>
    </location>
</feature>
<reference evidence="2 3" key="1">
    <citation type="submission" date="2015-07" db="EMBL/GenBank/DDBJ databases">
        <title>Comparative genomics of the Sigatoka disease complex on banana suggests a link between parallel evolutionary changes in Pseudocercospora fijiensis and Pseudocercospora eumusae and increased virulence on the banana host.</title>
        <authorList>
            <person name="Chang T.-C."/>
            <person name="Salvucci A."/>
            <person name="Crous P.W."/>
            <person name="Stergiopoulos I."/>
        </authorList>
    </citation>
    <scope>NUCLEOTIDE SEQUENCE [LARGE SCALE GENOMIC DNA]</scope>
    <source>
        <strain evidence="2 3">CBS 114824</strain>
    </source>
</reference>
<dbReference type="EMBL" id="LFZN01000083">
    <property type="protein sequence ID" value="KXS99919.1"/>
    <property type="molecule type" value="Genomic_DNA"/>
</dbReference>
<keyword evidence="3" id="KW-1185">Reference proteome</keyword>
<comment type="caution">
    <text evidence="2">The sequence shown here is derived from an EMBL/GenBank/DDBJ whole genome shotgun (WGS) entry which is preliminary data.</text>
</comment>
<dbReference type="STRING" id="321146.A0A139HBU6"/>
<dbReference type="AlphaFoldDB" id="A0A139HBU6"/>
<evidence type="ECO:0000259" key="1">
    <source>
        <dbReference type="Pfam" id="PF04059"/>
    </source>
</evidence>
<dbReference type="InterPro" id="IPR007201">
    <property type="entry name" value="Mei2-like_Rrm_C"/>
</dbReference>
<organism evidence="2 3">
    <name type="scientific">Pseudocercospora eumusae</name>
    <dbReference type="NCBI Taxonomy" id="321146"/>
    <lineage>
        <taxon>Eukaryota</taxon>
        <taxon>Fungi</taxon>
        <taxon>Dikarya</taxon>
        <taxon>Ascomycota</taxon>
        <taxon>Pezizomycotina</taxon>
        <taxon>Dothideomycetes</taxon>
        <taxon>Dothideomycetidae</taxon>
        <taxon>Mycosphaerellales</taxon>
        <taxon>Mycosphaerellaceae</taxon>
        <taxon>Pseudocercospora</taxon>
    </lineage>
</organism>
<dbReference type="OrthoDB" id="417481at2759"/>
<name>A0A139HBU6_9PEZI</name>
<evidence type="ECO:0000313" key="2">
    <source>
        <dbReference type="EMBL" id="KXS99919.1"/>
    </source>
</evidence>
<protein>
    <recommendedName>
        <fullName evidence="1">Mei2-like C-terminal RNA recognition motif domain-containing protein</fullName>
    </recommendedName>
</protein>
<accession>A0A139HBU6</accession>
<evidence type="ECO:0000313" key="3">
    <source>
        <dbReference type="Proteomes" id="UP000070133"/>
    </source>
</evidence>
<dbReference type="Pfam" id="PF04059">
    <property type="entry name" value="RRM_2"/>
    <property type="match status" value="1"/>
</dbReference>
<dbReference type="Proteomes" id="UP000070133">
    <property type="component" value="Unassembled WGS sequence"/>
</dbReference>